<keyword evidence="1" id="KW-0472">Membrane</keyword>
<proteinExistence type="predicted"/>
<name>A0ABQ8T9Y8_PERAM</name>
<keyword evidence="1" id="KW-1133">Transmembrane helix</keyword>
<keyword evidence="3" id="KW-1185">Reference proteome</keyword>
<dbReference type="EMBL" id="JAJSOF020000013">
    <property type="protein sequence ID" value="KAJ4443063.1"/>
    <property type="molecule type" value="Genomic_DNA"/>
</dbReference>
<dbReference type="Proteomes" id="UP001148838">
    <property type="component" value="Unassembled WGS sequence"/>
</dbReference>
<protein>
    <submittedName>
        <fullName evidence="2">Uncharacterized protein</fullName>
    </submittedName>
</protein>
<feature type="transmembrane region" description="Helical" evidence="1">
    <location>
        <begin position="121"/>
        <end position="141"/>
    </location>
</feature>
<sequence length="260" mass="28204">MVQRVRQRLPEIRLTVEENFGINPTRTMWTLVLVVSGSHLVAGVVTLQNSSGRHAYGDYYYTAAPYYAPTNVGYYQHHDDAKCGWSGGVMDHMLQLAAAKLGLLGVVKALGAGILSKLPLLLALPVGLLVLALPLLLALFLPIPIFSHHGGSEECSSDCDGKTRRPQVEERISRALAVLVESEACVGRMACELGALNSKSHYKNAVTWLLSHMQRSAPESEQGLLAVYRTAYVKGNEGYSCSNGQYLCDLAPVITAAFES</sequence>
<evidence type="ECO:0000256" key="1">
    <source>
        <dbReference type="SAM" id="Phobius"/>
    </source>
</evidence>
<evidence type="ECO:0000313" key="2">
    <source>
        <dbReference type="EMBL" id="KAJ4443063.1"/>
    </source>
</evidence>
<gene>
    <name evidence="2" type="ORF">ANN_04713</name>
</gene>
<feature type="transmembrane region" description="Helical" evidence="1">
    <location>
        <begin position="28"/>
        <end position="47"/>
    </location>
</feature>
<accession>A0ABQ8T9Y8</accession>
<keyword evidence="1" id="KW-0812">Transmembrane</keyword>
<feature type="transmembrane region" description="Helical" evidence="1">
    <location>
        <begin position="96"/>
        <end position="115"/>
    </location>
</feature>
<comment type="caution">
    <text evidence="2">The sequence shown here is derived from an EMBL/GenBank/DDBJ whole genome shotgun (WGS) entry which is preliminary data.</text>
</comment>
<evidence type="ECO:0000313" key="3">
    <source>
        <dbReference type="Proteomes" id="UP001148838"/>
    </source>
</evidence>
<organism evidence="2 3">
    <name type="scientific">Periplaneta americana</name>
    <name type="common">American cockroach</name>
    <name type="synonym">Blatta americana</name>
    <dbReference type="NCBI Taxonomy" id="6978"/>
    <lineage>
        <taxon>Eukaryota</taxon>
        <taxon>Metazoa</taxon>
        <taxon>Ecdysozoa</taxon>
        <taxon>Arthropoda</taxon>
        <taxon>Hexapoda</taxon>
        <taxon>Insecta</taxon>
        <taxon>Pterygota</taxon>
        <taxon>Neoptera</taxon>
        <taxon>Polyneoptera</taxon>
        <taxon>Dictyoptera</taxon>
        <taxon>Blattodea</taxon>
        <taxon>Blattoidea</taxon>
        <taxon>Blattidae</taxon>
        <taxon>Blattinae</taxon>
        <taxon>Periplaneta</taxon>
    </lineage>
</organism>
<reference evidence="2 3" key="1">
    <citation type="journal article" date="2022" name="Allergy">
        <title>Genome assembly and annotation of Periplaneta americana reveal a comprehensive cockroach allergen profile.</title>
        <authorList>
            <person name="Wang L."/>
            <person name="Xiong Q."/>
            <person name="Saelim N."/>
            <person name="Wang L."/>
            <person name="Nong W."/>
            <person name="Wan A.T."/>
            <person name="Shi M."/>
            <person name="Liu X."/>
            <person name="Cao Q."/>
            <person name="Hui J.H.L."/>
            <person name="Sookrung N."/>
            <person name="Leung T.F."/>
            <person name="Tungtrongchitr A."/>
            <person name="Tsui S.K.W."/>
        </authorList>
    </citation>
    <scope>NUCLEOTIDE SEQUENCE [LARGE SCALE GENOMIC DNA]</scope>
    <source>
        <strain evidence="2">PWHHKU_190912</strain>
    </source>
</reference>